<evidence type="ECO:0000313" key="2">
    <source>
        <dbReference type="Proteomes" id="UP000030744"/>
    </source>
</evidence>
<dbReference type="VEuPathDB" id="ToxoDB:EMH_0078730"/>
<gene>
    <name evidence="1" type="ORF">EMH_0078730</name>
</gene>
<organism evidence="1 2">
    <name type="scientific">Eimeria mitis</name>
    <dbReference type="NCBI Taxonomy" id="44415"/>
    <lineage>
        <taxon>Eukaryota</taxon>
        <taxon>Sar</taxon>
        <taxon>Alveolata</taxon>
        <taxon>Apicomplexa</taxon>
        <taxon>Conoidasida</taxon>
        <taxon>Coccidia</taxon>
        <taxon>Eucoccidiorida</taxon>
        <taxon>Eimeriorina</taxon>
        <taxon>Eimeriidae</taxon>
        <taxon>Eimeria</taxon>
    </lineage>
</organism>
<keyword evidence="2" id="KW-1185">Reference proteome</keyword>
<reference evidence="1" key="1">
    <citation type="submission" date="2013-10" db="EMBL/GenBank/DDBJ databases">
        <title>Genomic analysis of the causative agents of coccidiosis in chickens.</title>
        <authorList>
            <person name="Reid A.J."/>
            <person name="Blake D."/>
            <person name="Billington K."/>
            <person name="Browne H."/>
            <person name="Dunn M."/>
            <person name="Hung S."/>
            <person name="Kawahara F."/>
            <person name="Miranda-Saavedra D."/>
            <person name="Mourier T."/>
            <person name="Nagra H."/>
            <person name="Otto T.D."/>
            <person name="Rawlings N."/>
            <person name="Sanchez A."/>
            <person name="Sanders M."/>
            <person name="Subramaniam C."/>
            <person name="Tay Y."/>
            <person name="Dear P."/>
            <person name="Doerig C."/>
            <person name="Gruber A."/>
            <person name="Parkinson J."/>
            <person name="Shirley M."/>
            <person name="Wan K.L."/>
            <person name="Berriman M."/>
            <person name="Tomley F."/>
            <person name="Pain A."/>
        </authorList>
    </citation>
    <scope>NUCLEOTIDE SEQUENCE [LARGE SCALE GENOMIC DNA]</scope>
    <source>
        <strain evidence="1">Houghton</strain>
    </source>
</reference>
<name>U6KJB0_9EIME</name>
<evidence type="ECO:0000313" key="1">
    <source>
        <dbReference type="EMBL" id="CDJ36327.1"/>
    </source>
</evidence>
<sequence length="347" mass="38425">MLTVGGRRLLLPAGPLARGPPLISNPKEVQTYEKALSSAASELKRLWERVSPEVRQSFYTHYTPRVYGSSSLTSPLELFERQVSRVFERMRPPLGASSQQYGVYVQQLQIARVILKAAWTRLSQLQALEEFVVSRKGGEEDRYSFQTPVLPGGGMGSAGEELLSFRDFLDLLGSRKGAVPAYPDATARRPTVPLALAQGLARALQMLEFQAEMDAKVHRAFHELLLVTGTPLPCGPLQPLEEFAKEGPLYVEPRRPFFPASFFSYLLAAFSRESSTQLISDDALSTWAYQWTYEGAAQRLAELGERMNSNFAAVAAVKVSLVSRWAVQQPHDPAATTDLTCLAFSLL</sequence>
<proteinExistence type="predicted"/>
<dbReference type="AlphaFoldDB" id="U6KJB0"/>
<accession>U6KJB0</accession>
<dbReference type="Proteomes" id="UP000030744">
    <property type="component" value="Unassembled WGS sequence"/>
</dbReference>
<dbReference type="RefSeq" id="XP_037878616.1">
    <property type="nucleotide sequence ID" value="XM_038022762.1"/>
</dbReference>
<reference evidence="1" key="2">
    <citation type="submission" date="2013-10" db="EMBL/GenBank/DDBJ databases">
        <authorList>
            <person name="Aslett M."/>
        </authorList>
    </citation>
    <scope>NUCLEOTIDE SEQUENCE [LARGE SCALE GENOMIC DNA]</scope>
    <source>
        <strain evidence="1">Houghton</strain>
    </source>
</reference>
<protein>
    <submittedName>
        <fullName evidence="1">Uncharacterized protein</fullName>
    </submittedName>
</protein>
<dbReference type="GeneID" id="60404318"/>
<dbReference type="EMBL" id="HG735789">
    <property type="protein sequence ID" value="CDJ36327.1"/>
    <property type="molecule type" value="Genomic_DNA"/>
</dbReference>
<dbReference type="OrthoDB" id="346301at2759"/>